<feature type="transmembrane region" description="Helical" evidence="7">
    <location>
        <begin position="413"/>
        <end position="437"/>
    </location>
</feature>
<keyword evidence="5 7" id="KW-0472">Membrane</keyword>
<dbReference type="OrthoDB" id="9807568at2"/>
<keyword evidence="3 6" id="KW-0812">Transmembrane</keyword>
<comment type="subcellular location">
    <subcellularLocation>
        <location evidence="1">Endomembrane system</location>
        <topology evidence="1">Multi-pass membrane protein</topology>
    </subcellularLocation>
    <subcellularLocation>
        <location evidence="6">Membrane</location>
        <topology evidence="6">Multi-pass membrane protein</topology>
    </subcellularLocation>
</comment>
<feature type="transmembrane region" description="Helical" evidence="7">
    <location>
        <begin position="308"/>
        <end position="334"/>
    </location>
</feature>
<keyword evidence="4 7" id="KW-1133">Transmembrane helix</keyword>
<dbReference type="PRINTS" id="PR01435">
    <property type="entry name" value="NPOXDRDTASE5"/>
</dbReference>
<feature type="transmembrane region" description="Helical" evidence="7">
    <location>
        <begin position="88"/>
        <end position="108"/>
    </location>
</feature>
<feature type="transmembrane region" description="Helical" evidence="7">
    <location>
        <begin position="35"/>
        <end position="54"/>
    </location>
</feature>
<dbReference type="STRING" id="36849.OXPF_02050"/>
<dbReference type="PANTHER" id="PTHR42829:SF2">
    <property type="entry name" value="NADH-UBIQUINONE OXIDOREDUCTASE CHAIN 5"/>
    <property type="match status" value="1"/>
</dbReference>
<feature type="transmembrane region" description="Helical" evidence="7">
    <location>
        <begin position="120"/>
        <end position="137"/>
    </location>
</feature>
<evidence type="ECO:0000256" key="4">
    <source>
        <dbReference type="ARBA" id="ARBA00022989"/>
    </source>
</evidence>
<dbReference type="Pfam" id="PF00361">
    <property type="entry name" value="Proton_antipo_M"/>
    <property type="match status" value="1"/>
</dbReference>
<dbReference type="InterPro" id="IPR001750">
    <property type="entry name" value="ND/Mrp_TM"/>
</dbReference>
<dbReference type="InterPro" id="IPR001516">
    <property type="entry name" value="Proton_antipo_N"/>
</dbReference>
<feature type="transmembrane region" description="Helical" evidence="7">
    <location>
        <begin position="252"/>
        <end position="274"/>
    </location>
</feature>
<protein>
    <submittedName>
        <fullName evidence="10">NADH-quinone oxidoreductase subunit L</fullName>
        <ecNumber evidence="10">1.6.5.11</ecNumber>
    </submittedName>
</protein>
<dbReference type="EMBL" id="LKET01000014">
    <property type="protein sequence ID" value="KPU46095.1"/>
    <property type="molecule type" value="Genomic_DNA"/>
</dbReference>
<keyword evidence="11" id="KW-1185">Reference proteome</keyword>
<dbReference type="InterPro" id="IPR003945">
    <property type="entry name" value="NU5C-like"/>
</dbReference>
<dbReference type="GO" id="GO:0015990">
    <property type="term" value="P:electron transport coupled proton transport"/>
    <property type="evidence" value="ECO:0007669"/>
    <property type="project" value="TreeGrafter"/>
</dbReference>
<evidence type="ECO:0000259" key="8">
    <source>
        <dbReference type="Pfam" id="PF00361"/>
    </source>
</evidence>
<evidence type="ECO:0000256" key="2">
    <source>
        <dbReference type="ARBA" id="ARBA00008483"/>
    </source>
</evidence>
<keyword evidence="10" id="KW-0560">Oxidoreductase</keyword>
<feature type="transmembrane region" description="Helical" evidence="7">
    <location>
        <begin position="280"/>
        <end position="301"/>
    </location>
</feature>
<dbReference type="GO" id="GO:0008137">
    <property type="term" value="F:NADH dehydrogenase (ubiquinone) activity"/>
    <property type="evidence" value="ECO:0007669"/>
    <property type="project" value="InterPro"/>
</dbReference>
<evidence type="ECO:0000256" key="7">
    <source>
        <dbReference type="SAM" id="Phobius"/>
    </source>
</evidence>
<evidence type="ECO:0000259" key="9">
    <source>
        <dbReference type="Pfam" id="PF00662"/>
    </source>
</evidence>
<evidence type="ECO:0000256" key="5">
    <source>
        <dbReference type="ARBA" id="ARBA00023136"/>
    </source>
</evidence>
<dbReference type="PRINTS" id="PR01434">
    <property type="entry name" value="NADHDHGNASE5"/>
</dbReference>
<dbReference type="Gene3D" id="1.20.5.2700">
    <property type="match status" value="1"/>
</dbReference>
<dbReference type="GO" id="GO:0016020">
    <property type="term" value="C:membrane"/>
    <property type="evidence" value="ECO:0007669"/>
    <property type="project" value="UniProtKB-SubCell"/>
</dbReference>
<dbReference type="Pfam" id="PF00662">
    <property type="entry name" value="Proton_antipo_N"/>
    <property type="match status" value="1"/>
</dbReference>
<dbReference type="NCBIfam" id="TIGR01974">
    <property type="entry name" value="NDH_I_L"/>
    <property type="match status" value="1"/>
</dbReference>
<dbReference type="NCBIfam" id="NF005141">
    <property type="entry name" value="PRK06590.1"/>
    <property type="match status" value="1"/>
</dbReference>
<evidence type="ECO:0000256" key="6">
    <source>
        <dbReference type="RuleBase" id="RU000320"/>
    </source>
</evidence>
<gene>
    <name evidence="10" type="primary">nuoL</name>
    <name evidence="10" type="ORF">OXPF_02050</name>
</gene>
<feature type="domain" description="NADH-Ubiquinone oxidoreductase (complex I) chain 5 N-terminal" evidence="9">
    <location>
        <begin position="74"/>
        <end position="121"/>
    </location>
</feature>
<dbReference type="GO" id="GO:0003954">
    <property type="term" value="F:NADH dehydrogenase activity"/>
    <property type="evidence" value="ECO:0007669"/>
    <property type="project" value="TreeGrafter"/>
</dbReference>
<dbReference type="PANTHER" id="PTHR42829">
    <property type="entry name" value="NADH-UBIQUINONE OXIDOREDUCTASE CHAIN 5"/>
    <property type="match status" value="1"/>
</dbReference>
<name>A0A0P8YGD8_9CLOT</name>
<accession>A0A0P8YGD8</accession>
<dbReference type="Proteomes" id="UP000050326">
    <property type="component" value="Unassembled WGS sequence"/>
</dbReference>
<comment type="similarity">
    <text evidence="2">Belongs to the CPA3 antiporters (TC 2.A.63) subunit A family.</text>
</comment>
<dbReference type="AlphaFoldDB" id="A0A0P8YGD8"/>
<feature type="transmembrane region" description="Helical" evidence="7">
    <location>
        <begin position="371"/>
        <end position="393"/>
    </location>
</feature>
<feature type="transmembrane region" description="Helical" evidence="7">
    <location>
        <begin position="216"/>
        <end position="240"/>
    </location>
</feature>
<evidence type="ECO:0000256" key="1">
    <source>
        <dbReference type="ARBA" id="ARBA00004127"/>
    </source>
</evidence>
<organism evidence="10 11">
    <name type="scientific">Oxobacter pfennigii</name>
    <dbReference type="NCBI Taxonomy" id="36849"/>
    <lineage>
        <taxon>Bacteria</taxon>
        <taxon>Bacillati</taxon>
        <taxon>Bacillota</taxon>
        <taxon>Clostridia</taxon>
        <taxon>Eubacteriales</taxon>
        <taxon>Clostridiaceae</taxon>
        <taxon>Oxobacter</taxon>
    </lineage>
</organism>
<dbReference type="InterPro" id="IPR018393">
    <property type="entry name" value="NADHpl_OxRdtase_5_subgr"/>
</dbReference>
<feature type="transmembrane region" description="Helical" evidence="7">
    <location>
        <begin position="457"/>
        <end position="479"/>
    </location>
</feature>
<evidence type="ECO:0000256" key="3">
    <source>
        <dbReference type="ARBA" id="ARBA00022692"/>
    </source>
</evidence>
<evidence type="ECO:0000313" key="10">
    <source>
        <dbReference type="EMBL" id="KPU46095.1"/>
    </source>
</evidence>
<dbReference type="EC" id="1.6.5.11" evidence="10"/>
<sequence>MLGNVLAIQMLPLIAFILIVFFTKKYKFLSACISLAAAAISALLSIIVLVNILSGRAPVEVSINWLDIPTMGAIKGLNIEMGLLIDPLSSLMLVIVTFVAFLVILYSFEYMKGDEGYSRYFAYISLFTFSMLGLVVSSNFFQIFVFWELVGLCSYLLIGFWFHKKSASDASKKAFITNRWADFGFMIGIILLFIKYGTFNFNELIILVAANDLPSNILIAALIFMGPIGKSAQFPLHVWLPDAMEGPTPVSALIHAATMVAAGVFLIARSFVIFEGLPHILTAMAYIGGFTSVFAAVIAITQDDIKKILAFSTLSQLGYMIMAMGMGNITAGMFHLTTHAFFKALLFLGAGSIIHALDNQNIFKMGGLKEYMPLTCYTFITGSLALSGIFPLAGFWSKDEILSTALKSGHTGLYILGTFVAFLTSFYMFRMIFTAFFGKKRSDYHAHEGSIFMKLPLVLLSVLSVITGFVNSPWFYNAFNKSFGTFIFYKEAEMPDVDITVAAVSTFAALFGIFLAWLMYRKEVIHASAIKKKWKGLYNLIYNRFYIDNLYAFLFEKVMLGAGRAFDVIEHKLIDGVFDGFAKTIGFAGKKIRLIQTGYLQSYALVMLSAVVVMAIILCAPYLGGAFK</sequence>
<evidence type="ECO:0000313" key="11">
    <source>
        <dbReference type="Proteomes" id="UP000050326"/>
    </source>
</evidence>
<comment type="caution">
    <text evidence="10">The sequence shown here is derived from an EMBL/GenBank/DDBJ whole genome shotgun (WGS) entry which is preliminary data.</text>
</comment>
<feature type="transmembrane region" description="Helical" evidence="7">
    <location>
        <begin position="6"/>
        <end position="23"/>
    </location>
</feature>
<dbReference type="RefSeq" id="WP_054873360.1">
    <property type="nucleotide sequence ID" value="NZ_LKET01000014.1"/>
</dbReference>
<feature type="transmembrane region" description="Helical" evidence="7">
    <location>
        <begin position="499"/>
        <end position="520"/>
    </location>
</feature>
<feature type="transmembrane region" description="Helical" evidence="7">
    <location>
        <begin position="183"/>
        <end position="210"/>
    </location>
</feature>
<feature type="domain" description="NADH:quinone oxidoreductase/Mrp antiporter transmembrane" evidence="8">
    <location>
        <begin position="137"/>
        <end position="424"/>
    </location>
</feature>
<feature type="transmembrane region" description="Helical" evidence="7">
    <location>
        <begin position="600"/>
        <end position="623"/>
    </location>
</feature>
<proteinExistence type="inferred from homology"/>
<dbReference type="GO" id="GO:0012505">
    <property type="term" value="C:endomembrane system"/>
    <property type="evidence" value="ECO:0007669"/>
    <property type="project" value="UniProtKB-SubCell"/>
</dbReference>
<dbReference type="GO" id="GO:0042773">
    <property type="term" value="P:ATP synthesis coupled electron transport"/>
    <property type="evidence" value="ECO:0007669"/>
    <property type="project" value="InterPro"/>
</dbReference>
<reference evidence="10 11" key="1">
    <citation type="submission" date="2015-09" db="EMBL/GenBank/DDBJ databases">
        <title>Genome sequence of Oxobacter pfennigii DSM 3222.</title>
        <authorList>
            <person name="Poehlein A."/>
            <person name="Bengelsdorf F.R."/>
            <person name="Schiel-Bengelsdorf B."/>
            <person name="Duerre P."/>
            <person name="Daniel R."/>
        </authorList>
    </citation>
    <scope>NUCLEOTIDE SEQUENCE [LARGE SCALE GENOMIC DNA]</scope>
    <source>
        <strain evidence="10 11">DSM 3222</strain>
    </source>
</reference>
<dbReference type="PATRIC" id="fig|36849.3.peg.226"/>
<feature type="transmembrane region" description="Helical" evidence="7">
    <location>
        <begin position="340"/>
        <end position="359"/>
    </location>
</feature>
<feature type="transmembrane region" description="Helical" evidence="7">
    <location>
        <begin position="143"/>
        <end position="162"/>
    </location>
</feature>